<name>L7LGT6_9ACTN</name>
<gene>
    <name evidence="2" type="ORF">GSI01S_01_02780</name>
</gene>
<reference evidence="2 3" key="1">
    <citation type="submission" date="2012-12" db="EMBL/GenBank/DDBJ databases">
        <title>Whole genome shotgun sequence of Gordonia sihwensis NBRC 108236.</title>
        <authorList>
            <person name="Yoshida I."/>
            <person name="Hosoyama A."/>
            <person name="Tsuchikane K."/>
            <person name="Ando Y."/>
            <person name="Baba S."/>
            <person name="Ohji S."/>
            <person name="Hamada M."/>
            <person name="Tamura T."/>
            <person name="Yamazoe A."/>
            <person name="Yamazaki S."/>
            <person name="Fujita N."/>
        </authorList>
    </citation>
    <scope>NUCLEOTIDE SEQUENCE [LARGE SCALE GENOMIC DNA]</scope>
    <source>
        <strain evidence="2 3">NBRC 108236</strain>
    </source>
</reference>
<feature type="region of interest" description="Disordered" evidence="1">
    <location>
        <begin position="1"/>
        <end position="31"/>
    </location>
</feature>
<dbReference type="EMBL" id="BANU01000001">
    <property type="protein sequence ID" value="GAC59312.1"/>
    <property type="molecule type" value="Genomic_DNA"/>
</dbReference>
<comment type="caution">
    <text evidence="2">The sequence shown here is derived from an EMBL/GenBank/DDBJ whole genome shotgun (WGS) entry which is preliminary data.</text>
</comment>
<sequence length="113" mass="12413">MSNLMVARDADRRRPGPVRNDADPKPMTGQPTWCRRITAPHAQLPSGLDPDGNRTIIPAGQPIRLVHAGFDSLGRDVWTIPADQWWPGDTVIVGPIPSGVVIRHETHREETAA</sequence>
<protein>
    <submittedName>
        <fullName evidence="2">Uncharacterized protein</fullName>
    </submittedName>
</protein>
<dbReference type="RefSeq" id="WP_006894499.1">
    <property type="nucleotide sequence ID" value="NZ_BANU01000001.1"/>
</dbReference>
<proteinExistence type="predicted"/>
<evidence type="ECO:0000313" key="3">
    <source>
        <dbReference type="Proteomes" id="UP000035083"/>
    </source>
</evidence>
<organism evidence="2 3">
    <name type="scientific">Gordonia sihwensis NBRC 108236</name>
    <dbReference type="NCBI Taxonomy" id="1223544"/>
    <lineage>
        <taxon>Bacteria</taxon>
        <taxon>Bacillati</taxon>
        <taxon>Actinomycetota</taxon>
        <taxon>Actinomycetes</taxon>
        <taxon>Mycobacteriales</taxon>
        <taxon>Gordoniaceae</taxon>
        <taxon>Gordonia</taxon>
    </lineage>
</organism>
<evidence type="ECO:0000256" key="1">
    <source>
        <dbReference type="SAM" id="MobiDB-lite"/>
    </source>
</evidence>
<keyword evidence="3" id="KW-1185">Reference proteome</keyword>
<accession>L7LGT6</accession>
<feature type="compositionally biased region" description="Basic and acidic residues" evidence="1">
    <location>
        <begin position="8"/>
        <end position="24"/>
    </location>
</feature>
<evidence type="ECO:0000313" key="2">
    <source>
        <dbReference type="EMBL" id="GAC59312.1"/>
    </source>
</evidence>
<dbReference type="Proteomes" id="UP000035083">
    <property type="component" value="Unassembled WGS sequence"/>
</dbReference>
<dbReference type="AlphaFoldDB" id="L7LGT6"/>